<keyword evidence="3" id="KW-1185">Reference proteome</keyword>
<feature type="region of interest" description="Disordered" evidence="1">
    <location>
        <begin position="93"/>
        <end position="116"/>
    </location>
</feature>
<sequence length="116" mass="12791">MHHTAHSTTLARHTSLKVCLELPHGLLPRFLPPSSVHRPLALRAGIHVSPVQLGAASIGDRWEKYGRGSMNKESSFKLLDAFYEAGGNFIDNHVHPLPGPQQRPRPRRGGVHAGRE</sequence>
<comment type="caution">
    <text evidence="2">The sequence shown here is derived from an EMBL/GenBank/DDBJ whole genome shotgun (WGS) entry which is preliminary data.</text>
</comment>
<dbReference type="SUPFAM" id="SSF51430">
    <property type="entry name" value="NAD(P)-linked oxidoreductase"/>
    <property type="match status" value="1"/>
</dbReference>
<dbReference type="OrthoDB" id="48988at2759"/>
<accession>A0A9P3LM72</accession>
<dbReference type="Proteomes" id="UP000703269">
    <property type="component" value="Unassembled WGS sequence"/>
</dbReference>
<name>A0A9P3LM72_9APHY</name>
<gene>
    <name evidence="2" type="ORF">PsYK624_168030</name>
</gene>
<evidence type="ECO:0000313" key="2">
    <source>
        <dbReference type="EMBL" id="GJF00514.1"/>
    </source>
</evidence>
<dbReference type="AlphaFoldDB" id="A0A9P3LM72"/>
<protein>
    <submittedName>
        <fullName evidence="2">Uncharacterized protein</fullName>
    </submittedName>
</protein>
<reference evidence="2 3" key="1">
    <citation type="submission" date="2021-08" db="EMBL/GenBank/DDBJ databases">
        <title>Draft Genome Sequence of Phanerochaete sordida strain YK-624.</title>
        <authorList>
            <person name="Mori T."/>
            <person name="Dohra H."/>
            <person name="Suzuki T."/>
            <person name="Kawagishi H."/>
            <person name="Hirai H."/>
        </authorList>
    </citation>
    <scope>NUCLEOTIDE SEQUENCE [LARGE SCALE GENOMIC DNA]</scope>
    <source>
        <strain evidence="2 3">YK-624</strain>
    </source>
</reference>
<dbReference type="InterPro" id="IPR036812">
    <property type="entry name" value="NAD(P)_OxRdtase_dom_sf"/>
</dbReference>
<organism evidence="2 3">
    <name type="scientific">Phanerochaete sordida</name>
    <dbReference type="NCBI Taxonomy" id="48140"/>
    <lineage>
        <taxon>Eukaryota</taxon>
        <taxon>Fungi</taxon>
        <taxon>Dikarya</taxon>
        <taxon>Basidiomycota</taxon>
        <taxon>Agaricomycotina</taxon>
        <taxon>Agaricomycetes</taxon>
        <taxon>Polyporales</taxon>
        <taxon>Phanerochaetaceae</taxon>
        <taxon>Phanerochaete</taxon>
    </lineage>
</organism>
<evidence type="ECO:0000256" key="1">
    <source>
        <dbReference type="SAM" id="MobiDB-lite"/>
    </source>
</evidence>
<evidence type="ECO:0000313" key="3">
    <source>
        <dbReference type="Proteomes" id="UP000703269"/>
    </source>
</evidence>
<proteinExistence type="predicted"/>
<dbReference type="Gene3D" id="3.20.20.100">
    <property type="entry name" value="NADP-dependent oxidoreductase domain"/>
    <property type="match status" value="1"/>
</dbReference>
<dbReference type="EMBL" id="BPQB01000160">
    <property type="protein sequence ID" value="GJF00514.1"/>
    <property type="molecule type" value="Genomic_DNA"/>
</dbReference>